<dbReference type="HOGENOM" id="CLU_002231_0_0_1"/>
<feature type="region of interest" description="Disordered" evidence="3">
    <location>
        <begin position="223"/>
        <end position="254"/>
    </location>
</feature>
<feature type="domain" description="Trs120/TRAPPC9 N-terminal" evidence="4">
    <location>
        <begin position="72"/>
        <end position="372"/>
    </location>
</feature>
<organism evidence="9 10">
    <name type="scientific">Aspergillus clavatus (strain ATCC 1007 / CBS 513.65 / DSM 816 / NCTC 3887 / NRRL 1 / QM 1276 / 107)</name>
    <dbReference type="NCBI Taxonomy" id="344612"/>
    <lineage>
        <taxon>Eukaryota</taxon>
        <taxon>Fungi</taxon>
        <taxon>Dikarya</taxon>
        <taxon>Ascomycota</taxon>
        <taxon>Pezizomycotina</taxon>
        <taxon>Eurotiomycetes</taxon>
        <taxon>Eurotiomycetidae</taxon>
        <taxon>Eurotiales</taxon>
        <taxon>Aspergillaceae</taxon>
        <taxon>Aspergillus</taxon>
        <taxon>Aspergillus subgen. Fumigati</taxon>
    </lineage>
</organism>
<evidence type="ECO:0000313" key="9">
    <source>
        <dbReference type="EMBL" id="EAW08637.1"/>
    </source>
</evidence>
<dbReference type="InterPro" id="IPR058567">
    <property type="entry name" value="Ig_TRAPPC9_Trs120_3rd"/>
</dbReference>
<feature type="domain" description="Trs120/TRAPPC9 fourth Ig-like" evidence="8">
    <location>
        <begin position="1304"/>
        <end position="1463"/>
    </location>
</feature>
<feature type="compositionally biased region" description="Polar residues" evidence="3">
    <location>
        <begin position="230"/>
        <end position="246"/>
    </location>
</feature>
<evidence type="ECO:0000259" key="7">
    <source>
        <dbReference type="Pfam" id="PF26282"/>
    </source>
</evidence>
<dbReference type="Pfam" id="PF26251">
    <property type="entry name" value="TPR_TRAPPC9-Trs120"/>
    <property type="match status" value="1"/>
</dbReference>
<dbReference type="InterPro" id="IPR058565">
    <property type="entry name" value="Ig_TRAPPC9_Trs120_1st"/>
</dbReference>
<accession>A1CM50</accession>
<keyword evidence="2" id="KW-0333">Golgi apparatus</keyword>
<evidence type="ECO:0000259" key="8">
    <source>
        <dbReference type="Pfam" id="PF26283"/>
    </source>
</evidence>
<dbReference type="Pfam" id="PF08626">
    <property type="entry name" value="TRAPPC9-Trs120"/>
    <property type="match status" value="2"/>
</dbReference>
<dbReference type="RefSeq" id="XP_001270063.1">
    <property type="nucleotide sequence ID" value="XM_001270062.1"/>
</dbReference>
<name>A1CM50_ASPCL</name>
<evidence type="ECO:0000313" key="10">
    <source>
        <dbReference type="Proteomes" id="UP000006701"/>
    </source>
</evidence>
<dbReference type="Pfam" id="PF26282">
    <property type="entry name" value="Ig_TRAPPC9-Trs120_3rd"/>
    <property type="match status" value="1"/>
</dbReference>
<feature type="domain" description="Trs120/TRAPPC9 first Ig-like" evidence="6">
    <location>
        <begin position="737"/>
        <end position="931"/>
    </location>
</feature>
<dbReference type="InterPro" id="IPR058563">
    <property type="entry name" value="Trs120_TRAPPC9_N"/>
</dbReference>
<proteinExistence type="predicted"/>
<dbReference type="Pfam" id="PF26254">
    <property type="entry name" value="Ig_TRAPPC9-Trs120_1st"/>
    <property type="match status" value="1"/>
</dbReference>
<reference evidence="9 10" key="1">
    <citation type="journal article" date="2008" name="PLoS Genet.">
        <title>Genomic islands in the pathogenic filamentous fungus Aspergillus fumigatus.</title>
        <authorList>
            <person name="Fedorova N.D."/>
            <person name="Khaldi N."/>
            <person name="Joardar V.S."/>
            <person name="Maiti R."/>
            <person name="Amedeo P."/>
            <person name="Anderson M.J."/>
            <person name="Crabtree J."/>
            <person name="Silva J.C."/>
            <person name="Badger J.H."/>
            <person name="Albarraq A."/>
            <person name="Angiuoli S."/>
            <person name="Bussey H."/>
            <person name="Bowyer P."/>
            <person name="Cotty P.J."/>
            <person name="Dyer P.S."/>
            <person name="Egan A."/>
            <person name="Galens K."/>
            <person name="Fraser-Liggett C.M."/>
            <person name="Haas B.J."/>
            <person name="Inman J.M."/>
            <person name="Kent R."/>
            <person name="Lemieux S."/>
            <person name="Malavazi I."/>
            <person name="Orvis J."/>
            <person name="Roemer T."/>
            <person name="Ronning C.M."/>
            <person name="Sundaram J.P."/>
            <person name="Sutton G."/>
            <person name="Turner G."/>
            <person name="Venter J.C."/>
            <person name="White O.R."/>
            <person name="Whitty B.R."/>
            <person name="Youngman P."/>
            <person name="Wolfe K.H."/>
            <person name="Goldman G.H."/>
            <person name="Wortman J.R."/>
            <person name="Jiang B."/>
            <person name="Denning D.W."/>
            <person name="Nierman W.C."/>
        </authorList>
    </citation>
    <scope>NUCLEOTIDE SEQUENCE [LARGE SCALE GENOMIC DNA]</scope>
    <source>
        <strain evidence="10">ATCC 1007 / CBS 513.65 / DSM 816 / NCTC 3887 / NRRL 1</strain>
    </source>
</reference>
<feature type="domain" description="Trs120/TRAPPC9 third Ig-like" evidence="7">
    <location>
        <begin position="1084"/>
        <end position="1283"/>
    </location>
</feature>
<evidence type="ECO:0000259" key="4">
    <source>
        <dbReference type="Pfam" id="PF08626"/>
    </source>
</evidence>
<dbReference type="GeneID" id="4702229"/>
<dbReference type="OrthoDB" id="27962at2759"/>
<evidence type="ECO:0000259" key="6">
    <source>
        <dbReference type="Pfam" id="PF26254"/>
    </source>
</evidence>
<gene>
    <name evidence="9" type="ORF">ACLA_095700</name>
</gene>
<dbReference type="PANTHER" id="PTHR21512">
    <property type="entry name" value="TRAFFICKING PROTEIN PARTICLE COMPLEX SUBUNIT 9"/>
    <property type="match status" value="1"/>
</dbReference>
<keyword evidence="10" id="KW-1185">Reference proteome</keyword>
<dbReference type="Pfam" id="PF26280">
    <property type="entry name" value="Ig_TRAPPC9-Trs120_2nd"/>
    <property type="match status" value="1"/>
</dbReference>
<evidence type="ECO:0000256" key="3">
    <source>
        <dbReference type="SAM" id="MobiDB-lite"/>
    </source>
</evidence>
<dbReference type="KEGG" id="act:ACLA_095700"/>
<evidence type="ECO:0000259" key="5">
    <source>
        <dbReference type="Pfam" id="PF26251"/>
    </source>
</evidence>
<evidence type="ECO:0000256" key="1">
    <source>
        <dbReference type="ARBA" id="ARBA00004555"/>
    </source>
</evidence>
<dbReference type="InterPro" id="IPR058564">
    <property type="entry name" value="TPR_TRAPPC9_Trs120"/>
</dbReference>
<dbReference type="InterPro" id="IPR058568">
    <property type="entry name" value="Ig_TRAPPC9_Trs120_4th"/>
</dbReference>
<dbReference type="STRING" id="344612.A1CM50"/>
<dbReference type="Pfam" id="PF26283">
    <property type="entry name" value="Ig_TRAPPC9-Trs120_4th"/>
    <property type="match status" value="1"/>
</dbReference>
<dbReference type="OMA" id="EHSRDRM"/>
<feature type="region of interest" description="Disordered" evidence="3">
    <location>
        <begin position="266"/>
        <end position="300"/>
    </location>
</feature>
<feature type="domain" description="Trs120/TRAPPC9 N-terminal" evidence="4">
    <location>
        <begin position="5"/>
        <end position="56"/>
    </location>
</feature>
<comment type="subcellular location">
    <subcellularLocation>
        <location evidence="1">Golgi apparatus</location>
    </subcellularLocation>
</comment>
<dbReference type="VEuPathDB" id="FungiDB:ACLA_095700"/>
<feature type="compositionally biased region" description="Polar residues" evidence="3">
    <location>
        <begin position="266"/>
        <end position="280"/>
    </location>
</feature>
<dbReference type="eggNOG" id="KOG1953">
    <property type="taxonomic scope" value="Eukaryota"/>
</dbReference>
<dbReference type="Proteomes" id="UP000006701">
    <property type="component" value="Unassembled WGS sequence"/>
</dbReference>
<feature type="compositionally biased region" description="Basic and acidic residues" evidence="3">
    <location>
        <begin position="910"/>
        <end position="920"/>
    </location>
</feature>
<feature type="domain" description="Trs120/TRAPPC9 TPR region" evidence="5">
    <location>
        <begin position="405"/>
        <end position="723"/>
    </location>
</feature>
<dbReference type="GO" id="GO:0005802">
    <property type="term" value="C:trans-Golgi network"/>
    <property type="evidence" value="ECO:0007669"/>
    <property type="project" value="TreeGrafter"/>
</dbReference>
<feature type="region of interest" description="Disordered" evidence="3">
    <location>
        <begin position="897"/>
        <end position="924"/>
    </location>
</feature>
<dbReference type="EMBL" id="DS027058">
    <property type="protein sequence ID" value="EAW08637.1"/>
    <property type="molecule type" value="Genomic_DNA"/>
</dbReference>
<protein>
    <submittedName>
        <fullName evidence="9">Hypercellular protein HypA</fullName>
    </submittedName>
</protein>
<dbReference type="PANTHER" id="PTHR21512:SF5">
    <property type="entry name" value="TRAFFICKING PROTEIN PARTICLE COMPLEX SUBUNIT 9"/>
    <property type="match status" value="1"/>
</dbReference>
<evidence type="ECO:0000256" key="2">
    <source>
        <dbReference type="ARBA" id="ARBA00023034"/>
    </source>
</evidence>
<sequence length="1464" mass="161522">MAADPLSPIAPARLRALLLPVGRIKRSRFLSFAARLQAENVVRLGDISPNARPNRSRHCRDPKKKHDCCVGIFREPLVVIAIADGAELPGKFQEDEGQPATQDGQRPHGLDRLLEELELLQERNPRALVHQLMVFDREGVNKLSNGREGVTWIPKPELSKATTMKTALCDITSLLLSELDEFAKRIQSIPFIDSPKASSWGPRRGPSLRARPTDKLIHRMTLPAHLPSHPSDSPEPTLSSNKSSPGPSEHETPTTFDEITRSIQLANRASTAGKPNSLPTSKEHSRDRMSVSGISATDRTKNRIKGRMGVVIGTLFLQSGRWPDALKELVEAATNARASSDYVWHAKALESILICLVLFGWAGMDFQIPPICYPAVDKSSKSLYSTAADSGQSTPGPRVISLQNLANLLPDLANNILNLYTRASIITDEPVPQLVFSETAIRLSRLMVAARVRDGALDDNALKHIVMHEPLQPLHRPERPRGMVILRQSDIANFLFRALPLAPNSDLPATDTIPIIVGVVSALDALDLPRKKAFILREFLSIIVPTLVQARKIGAAEVGIHPAAGLASLSDTAFDINALDVGSGNMERSMRALLGVIGETYGVQPSSSPEWEKKCSSSAGQTESFPEYDSVTAIVERAFRHVALNRYGDLNLKIDALKACINCCEALPDFTGVLQFTVELLQTIKGGLMLSEDRYTPPSLPQDEQIHLLNNIKRTVGAANKLGASDLEAEYWDDFLVRDVRLLALPDPRRPVRRPKSQLDAVTTNGDKPSKDPFLYNPFLKTSSKSAESLMVAGEQAAFTVTLQNPYEFEIEIERIRLDAEGVPLDAVAEWIILPPLCLQDITVVGSAPSEGALNVTGCIIKVRHCRERRFPIFNKLWKPEIGKKFKRTGLAAKRPMTDRPLSWSSTTSRDGKSQMKKGPETASCEVKVIGQQPSLVIESLSLSQSAMMVLEGETKSFRITLRNTSSCALDFITFTFHDSTTRQIQSALSNKDLLPVEVYELELQLSTKPSLRWRREDSSPDDHTIPAGQDATFSVDIIGKPGLQDTTVQIDYSHIGLLGGQLPEMFYTRQLFVPLTVTVNASIEVARYDILPFTGDFAWWNSQGLDMGSAQSSTTDSDPFSPVLSQLGRGVYGSDHCIVLLDLRNAWPKPLSVSLHVSEQPTVSPTGIQKEDSATLHGQYTISGDLQPGQVTRFVLVLPRVYVDNPHASIPVLNTGIKRQFVVSANKLTFEAEAASREAFWFREELLKRISGTWKESVTTTGHKGVIDLRGLRLNTRMVDAFRLEDIDTSFSLQPSFASEERPVAAEGTSGLVRIGRSKYKIETDKMLDLTITVRNRSSKPIHPLLRLQPSLRHQPSNVALDLSRRLSWTGMLQQVLPILSSGESTSVTIGVTVFCHGEYEVGATVEEVRLLRTLPGFEADQGAANAPILHDDEAIEDTFGLDVTRRRRIWHAKETCVMNARD</sequence>
<dbReference type="InterPro" id="IPR013935">
    <property type="entry name" value="Trs120_TRAPPC9"/>
</dbReference>